<comment type="caution">
    <text evidence="1">The sequence shown here is derived from an EMBL/GenBank/DDBJ whole genome shotgun (WGS) entry which is preliminary data.</text>
</comment>
<keyword evidence="2" id="KW-1185">Reference proteome</keyword>
<dbReference type="STRING" id="344882.ABB29_11875"/>
<accession>A0A0R0CHR4</accession>
<dbReference type="AlphaFoldDB" id="A0A0R0CHR4"/>
<dbReference type="Pfam" id="PF01963">
    <property type="entry name" value="TraB_PrgY_gumN"/>
    <property type="match status" value="1"/>
</dbReference>
<gene>
    <name evidence="1" type="ORF">ABB29_11875</name>
</gene>
<dbReference type="OrthoDB" id="8743055at2"/>
<proteinExistence type="predicted"/>
<protein>
    <submittedName>
        <fullName evidence="1">Polysaccharide biosynthesis protein GumN</fullName>
    </submittedName>
</protein>
<dbReference type="EMBL" id="LDJL01000011">
    <property type="protein sequence ID" value="KRG69109.1"/>
    <property type="molecule type" value="Genomic_DNA"/>
</dbReference>
<dbReference type="InterPro" id="IPR002816">
    <property type="entry name" value="TraB/PrgY/GumN_fam"/>
</dbReference>
<sequence>MPVQREAAEMGHGRWLLVLCLPLATALAQTTTPMPAAAPAQETFAAATTPDAVIDMPAVAVSGVQPGPGMWRVSKGDHHLWILGTVSPLPNRLQWKSEQVEAVLAQADQVLGSPGITVDTDLGFFGKLMLAPSAFKAGRNPGDVTLQEILPADLYARWSRLKAQYIGRDRGIEKKRPIVAASELYFDAIKQSGLGDKPVIRPVFKRAMKKRKLDYTPATLELRIADPKAAIAEFRGESLDDVECMRKTLDLVEHDIPAMVERANAWAVGDIEALQRSPAVGTQAVCVAAFSQSRAARKRGLTDVEARVKAMWLEVAEQALQQSDTTVATLPVSELLATDGYLAAFRARGYEITEP</sequence>
<evidence type="ECO:0000313" key="1">
    <source>
        <dbReference type="EMBL" id="KRG69109.1"/>
    </source>
</evidence>
<reference evidence="1 2" key="1">
    <citation type="submission" date="2015-05" db="EMBL/GenBank/DDBJ databases">
        <title>Genome sequencing and analysis of members of genus Stenotrophomonas.</title>
        <authorList>
            <person name="Patil P.P."/>
            <person name="Midha S."/>
            <person name="Patil P.B."/>
        </authorList>
    </citation>
    <scope>NUCLEOTIDE SEQUENCE [LARGE SCALE GENOMIC DNA]</scope>
    <source>
        <strain evidence="1 2">DSM 21858</strain>
    </source>
</reference>
<name>A0A0R0CHR4_9GAMM</name>
<organism evidence="1 2">
    <name type="scientific">Pseudoxanthomonas dokdonensis</name>
    <dbReference type="NCBI Taxonomy" id="344882"/>
    <lineage>
        <taxon>Bacteria</taxon>
        <taxon>Pseudomonadati</taxon>
        <taxon>Pseudomonadota</taxon>
        <taxon>Gammaproteobacteria</taxon>
        <taxon>Lysobacterales</taxon>
        <taxon>Lysobacteraceae</taxon>
        <taxon>Pseudoxanthomonas</taxon>
    </lineage>
</organism>
<evidence type="ECO:0000313" key="2">
    <source>
        <dbReference type="Proteomes" id="UP000052052"/>
    </source>
</evidence>
<dbReference type="CDD" id="cd14788">
    <property type="entry name" value="GumN"/>
    <property type="match status" value="1"/>
</dbReference>
<dbReference type="Proteomes" id="UP000052052">
    <property type="component" value="Unassembled WGS sequence"/>
</dbReference>
<dbReference type="RefSeq" id="WP_057659514.1">
    <property type="nucleotide sequence ID" value="NZ_LDJL01000011.1"/>
</dbReference>
<dbReference type="PATRIC" id="fig|344882.3.peg.741"/>